<feature type="transmembrane region" description="Helical" evidence="8">
    <location>
        <begin position="421"/>
        <end position="441"/>
    </location>
</feature>
<dbReference type="STRING" id="1462526.BN990_00866"/>
<feature type="transmembrane region" description="Helical" evidence="8">
    <location>
        <begin position="479"/>
        <end position="502"/>
    </location>
</feature>
<keyword evidence="5 8" id="KW-0812">Transmembrane</keyword>
<feature type="transmembrane region" description="Helical" evidence="8">
    <location>
        <begin position="522"/>
        <end position="541"/>
    </location>
</feature>
<evidence type="ECO:0000256" key="1">
    <source>
        <dbReference type="ARBA" id="ARBA00004651"/>
    </source>
</evidence>
<evidence type="ECO:0000256" key="3">
    <source>
        <dbReference type="ARBA" id="ARBA00022448"/>
    </source>
</evidence>
<organism evidence="9 10">
    <name type="scientific">Virgibacillus massiliensis</name>
    <dbReference type="NCBI Taxonomy" id="1462526"/>
    <lineage>
        <taxon>Bacteria</taxon>
        <taxon>Bacillati</taxon>
        <taxon>Bacillota</taxon>
        <taxon>Bacilli</taxon>
        <taxon>Bacillales</taxon>
        <taxon>Bacillaceae</taxon>
        <taxon>Virgibacillus</taxon>
    </lineage>
</organism>
<feature type="transmembrane region" description="Helical" evidence="8">
    <location>
        <begin position="184"/>
        <end position="203"/>
    </location>
</feature>
<evidence type="ECO:0000256" key="4">
    <source>
        <dbReference type="ARBA" id="ARBA00022475"/>
    </source>
</evidence>
<feature type="transmembrane region" description="Helical" evidence="8">
    <location>
        <begin position="87"/>
        <end position="106"/>
    </location>
</feature>
<keyword evidence="6 8" id="KW-1133">Transmembrane helix</keyword>
<keyword evidence="7 8" id="KW-0472">Membrane</keyword>
<comment type="similarity">
    <text evidence="2">Belongs to the binding-protein-dependent transport system permease family. FecCD subfamily.</text>
</comment>
<evidence type="ECO:0000256" key="8">
    <source>
        <dbReference type="SAM" id="Phobius"/>
    </source>
</evidence>
<evidence type="ECO:0000256" key="6">
    <source>
        <dbReference type="ARBA" id="ARBA00022989"/>
    </source>
</evidence>
<comment type="caution">
    <text evidence="9">The sequence shown here is derived from an EMBL/GenBank/DDBJ whole genome shotgun (WGS) entry which is preliminary data.</text>
</comment>
<feature type="transmembrane region" description="Helical" evidence="8">
    <location>
        <begin position="566"/>
        <end position="593"/>
    </location>
</feature>
<comment type="subcellular location">
    <subcellularLocation>
        <location evidence="1">Cell membrane</location>
        <topology evidence="1">Multi-pass membrane protein</topology>
    </subcellularLocation>
</comment>
<accession>A0A024Q8R5</accession>
<name>A0A024Q8R5_9BACI</name>
<dbReference type="InterPro" id="IPR000522">
    <property type="entry name" value="ABC_transptr_permease_BtuC"/>
</dbReference>
<dbReference type="Gene3D" id="1.10.3470.10">
    <property type="entry name" value="ABC transporter involved in vitamin B12 uptake, BtuC"/>
    <property type="match status" value="2"/>
</dbReference>
<feature type="transmembrane region" description="Helical" evidence="8">
    <location>
        <begin position="273"/>
        <end position="294"/>
    </location>
</feature>
<feature type="transmembrane region" description="Helical" evidence="8">
    <location>
        <begin position="55"/>
        <end position="75"/>
    </location>
</feature>
<reference evidence="10" key="2">
    <citation type="submission" date="2014-05" db="EMBL/GenBank/DDBJ databases">
        <title>Draft genome sequence of Virgibacillus massiliensis Vm-5.</title>
        <authorList>
            <person name="Khelaifia S."/>
            <person name="Croce O."/>
            <person name="Lagier J.C."/>
            <person name="Raoult D."/>
        </authorList>
    </citation>
    <scope>NUCLEOTIDE SEQUENCE [LARGE SCALE GENOMIC DNA]</scope>
    <source>
        <strain evidence="10">Vm-5</strain>
    </source>
</reference>
<keyword evidence="3" id="KW-0813">Transport</keyword>
<dbReference type="Proteomes" id="UP000028875">
    <property type="component" value="Unassembled WGS sequence"/>
</dbReference>
<dbReference type="GO" id="GO:0005886">
    <property type="term" value="C:plasma membrane"/>
    <property type="evidence" value="ECO:0007669"/>
    <property type="project" value="UniProtKB-SubCell"/>
</dbReference>
<evidence type="ECO:0000256" key="7">
    <source>
        <dbReference type="ARBA" id="ARBA00023136"/>
    </source>
</evidence>
<dbReference type="RefSeq" id="WP_038242600.1">
    <property type="nucleotide sequence ID" value="NZ_BNER01000001.1"/>
</dbReference>
<feature type="transmembrane region" description="Helical" evidence="8">
    <location>
        <begin position="345"/>
        <end position="370"/>
    </location>
</feature>
<feature type="transmembrane region" description="Helical" evidence="8">
    <location>
        <begin position="447"/>
        <end position="467"/>
    </location>
</feature>
<dbReference type="OrthoDB" id="9811721at2"/>
<evidence type="ECO:0000313" key="10">
    <source>
        <dbReference type="Proteomes" id="UP000028875"/>
    </source>
</evidence>
<feature type="transmembrane region" description="Helical" evidence="8">
    <location>
        <begin position="112"/>
        <end position="133"/>
    </location>
</feature>
<sequence>MKVKPILFIFGCFLLFLVLGLIHLSQGQASSGFITFWLDVWNNDQELSFLLYNRMPRFVIGCLAGAALAVAGMLLQTMTKNPLASASTLGIHAGAYFFVVLFTIFFPSISGGYPIIVTMAGGIAAALSVTFLVGKSLDPVRIALTGLIVTMLFSSFTSALQLLYENEVSGLFLWGSGTLLQLDWSGVQFATPWIIGTLVVAILVSRRFDILLLGDEVAIGLGQNITLSKAFGWVIAILLASVTVTVVGPIGFVGIIAPHLVRLMGFQTHRTMIIANVLVGASLLISADIFVRIISDLSELPVGAMTAIIGAPWLVYLALKMSTQTRSSGNALEGKERIERDRRKIFYPILSLGILILVVISLSFGGTSFTNLLALPQELMYNSYVWDFRVPRVVVSFAVGMMMAASGLLMQTVLRNPLADASVLGITSGASVIAMLFIVVFPQAPFIFVPIGALLGALLTMVIVLIISSKSGFQPMILLLMGIAMSAVGAALIQILLVRANVHASQALTWLSGSTYGMSWDDLVMALLAVILIIPIIIWLAKPFEILSFGDEISIGLGVRTSRMRLLMIVLGVVLSAISVSIVGAIGFVGLLAPHIARQLVGPKLLQLLPLTLVIGGLLLLSADFFGRLLLAPKEIPAGIIVSLIGAPYLLYLLKKTNRVK</sequence>
<dbReference type="Pfam" id="PF01032">
    <property type="entry name" value="FecCD"/>
    <property type="match status" value="2"/>
</dbReference>
<dbReference type="GO" id="GO:0022857">
    <property type="term" value="F:transmembrane transporter activity"/>
    <property type="evidence" value="ECO:0007669"/>
    <property type="project" value="InterPro"/>
</dbReference>
<dbReference type="CDD" id="cd06550">
    <property type="entry name" value="TM_ABC_iron-siderophores_like"/>
    <property type="match status" value="2"/>
</dbReference>
<dbReference type="FunFam" id="1.10.3470.10:FF:000001">
    <property type="entry name" value="Vitamin B12 ABC transporter permease BtuC"/>
    <property type="match status" value="1"/>
</dbReference>
<dbReference type="InterPro" id="IPR037294">
    <property type="entry name" value="ABC_BtuC-like"/>
</dbReference>
<dbReference type="GO" id="GO:0033214">
    <property type="term" value="P:siderophore-iron import into cell"/>
    <property type="evidence" value="ECO:0007669"/>
    <property type="project" value="TreeGrafter"/>
</dbReference>
<feature type="transmembrane region" description="Helical" evidence="8">
    <location>
        <begin position="140"/>
        <end position="164"/>
    </location>
</feature>
<dbReference type="eggNOG" id="COG0609">
    <property type="taxonomic scope" value="Bacteria"/>
</dbReference>
<feature type="transmembrane region" description="Helical" evidence="8">
    <location>
        <begin position="233"/>
        <end position="261"/>
    </location>
</feature>
<feature type="transmembrane region" description="Helical" evidence="8">
    <location>
        <begin position="300"/>
        <end position="319"/>
    </location>
</feature>
<protein>
    <submittedName>
        <fullName evidence="9">Iron(III)-hydroxamate import system permease protein FhuB</fullName>
    </submittedName>
</protein>
<feature type="transmembrane region" description="Helical" evidence="8">
    <location>
        <begin position="605"/>
        <end position="626"/>
    </location>
</feature>
<feature type="transmembrane region" description="Helical" evidence="8">
    <location>
        <begin position="638"/>
        <end position="654"/>
    </location>
</feature>
<dbReference type="SUPFAM" id="SSF81345">
    <property type="entry name" value="ABC transporter involved in vitamin B12 uptake, BtuC"/>
    <property type="match status" value="2"/>
</dbReference>
<evidence type="ECO:0000313" key="9">
    <source>
        <dbReference type="EMBL" id="CDQ38595.1"/>
    </source>
</evidence>
<dbReference type="PANTHER" id="PTHR30472">
    <property type="entry name" value="FERRIC ENTEROBACTIN TRANSPORT SYSTEM PERMEASE PROTEIN"/>
    <property type="match status" value="1"/>
</dbReference>
<feature type="transmembrane region" description="Helical" evidence="8">
    <location>
        <begin position="390"/>
        <end position="409"/>
    </location>
</feature>
<dbReference type="AlphaFoldDB" id="A0A024Q8R5"/>
<proteinExistence type="inferred from homology"/>
<evidence type="ECO:0000256" key="5">
    <source>
        <dbReference type="ARBA" id="ARBA00022692"/>
    </source>
</evidence>
<gene>
    <name evidence="9" type="primary">fhuB</name>
    <name evidence="9" type="ORF">BN990_00866</name>
</gene>
<dbReference type="EMBL" id="CCDP010000001">
    <property type="protein sequence ID" value="CDQ38595.1"/>
    <property type="molecule type" value="Genomic_DNA"/>
</dbReference>
<dbReference type="PANTHER" id="PTHR30472:SF37">
    <property type="entry name" value="FE(3+) DICITRATE TRANSPORT SYSTEM PERMEASE PROTEIN FECD-RELATED"/>
    <property type="match status" value="1"/>
</dbReference>
<keyword evidence="4" id="KW-1003">Cell membrane</keyword>
<reference evidence="9 10" key="1">
    <citation type="submission" date="2014-03" db="EMBL/GenBank/DDBJ databases">
        <authorList>
            <person name="Urmite Genomes U."/>
        </authorList>
    </citation>
    <scope>NUCLEOTIDE SEQUENCE [LARGE SCALE GENOMIC DNA]</scope>
    <source>
        <strain evidence="9 10">Vm-5</strain>
    </source>
</reference>
<keyword evidence="10" id="KW-1185">Reference proteome</keyword>
<evidence type="ECO:0000256" key="2">
    <source>
        <dbReference type="ARBA" id="ARBA00007935"/>
    </source>
</evidence>